<accession>A0AA43QRP2</accession>
<comment type="caution">
    <text evidence="2">The sequence shown here is derived from an EMBL/GenBank/DDBJ whole genome shotgun (WGS) entry which is preliminary data.</text>
</comment>
<sequence>MSTNNPFVFINSSDPRLPADHGTRLTIRKQAMAKAAAARKRKGNYGKVNLLQRPPQENDVTDASNGEPDRDDMPRHEAQRVTVRYQEHTTRTITIESDPSQPAAATSAVPTFPKHASLQPHTIPASMPLTGYEAMRAESNVDILDLSALTTYHVSRITAQQLATKPSYLIDILRHRQWSFLSYVPSRWGNTLCLDNAVRCVVSRVQDYLSSPTGLPSPRSLKQYAIAIASLQKALGDSHQATSPDVLCATEVMALYELLASWKLKAWEYHVSGAASLIRLRGPKGYSTNYEKALLLGQVGPLFTEATINDKRCFLETPEWQSTLQSCVLEPDSTSDCGQISISMWLIVTPIPSILHEIQEMICNPDVPRPIAMITFVSKLHGIRSELTSWRHRYEALLNKYPDADKRLELLGVCLGTLLLTSRLLVALGPRCGQTYEDDAQDYADQIFQLELQAVAINPRSGLFMGFKIALANATLGTKAEWQMAIWNAESGIDGGTDMIPRELFERWCRLKGRKVSR</sequence>
<feature type="compositionally biased region" description="Basic and acidic residues" evidence="1">
    <location>
        <begin position="67"/>
        <end position="77"/>
    </location>
</feature>
<gene>
    <name evidence="2" type="ORF">OHK93_008418</name>
</gene>
<dbReference type="AlphaFoldDB" id="A0AA43QRP2"/>
<keyword evidence="3" id="KW-1185">Reference proteome</keyword>
<dbReference type="PANTHER" id="PTHR38111">
    <property type="entry name" value="ZN(2)-C6 FUNGAL-TYPE DOMAIN-CONTAINING PROTEIN-RELATED"/>
    <property type="match status" value="1"/>
</dbReference>
<reference evidence="2" key="1">
    <citation type="journal article" date="2023" name="Genome Biol. Evol.">
        <title>First Whole Genome Sequence and Flow Cytometry Genome Size Data for the Lichen-Forming Fungus Ramalina farinacea (Ascomycota).</title>
        <authorList>
            <person name="Llewellyn T."/>
            <person name="Mian S."/>
            <person name="Hill R."/>
            <person name="Leitch I.J."/>
            <person name="Gaya E."/>
        </authorList>
    </citation>
    <scope>NUCLEOTIDE SEQUENCE</scope>
    <source>
        <strain evidence="2">LIQ254RAFAR</strain>
    </source>
</reference>
<evidence type="ECO:0000313" key="2">
    <source>
        <dbReference type="EMBL" id="MDI1489140.1"/>
    </source>
</evidence>
<evidence type="ECO:0000313" key="3">
    <source>
        <dbReference type="Proteomes" id="UP001161017"/>
    </source>
</evidence>
<organism evidence="2 3">
    <name type="scientific">Ramalina farinacea</name>
    <dbReference type="NCBI Taxonomy" id="258253"/>
    <lineage>
        <taxon>Eukaryota</taxon>
        <taxon>Fungi</taxon>
        <taxon>Dikarya</taxon>
        <taxon>Ascomycota</taxon>
        <taxon>Pezizomycotina</taxon>
        <taxon>Lecanoromycetes</taxon>
        <taxon>OSLEUM clade</taxon>
        <taxon>Lecanoromycetidae</taxon>
        <taxon>Lecanorales</taxon>
        <taxon>Lecanorineae</taxon>
        <taxon>Ramalinaceae</taxon>
        <taxon>Ramalina</taxon>
    </lineage>
</organism>
<dbReference type="PANTHER" id="PTHR38111:SF6">
    <property type="entry name" value="FINGER DOMAIN PROTEIN, PUTATIVE (AFU_ORTHOLOGUE AFUA_8G01940)-RELATED"/>
    <property type="match status" value="1"/>
</dbReference>
<dbReference type="InterPro" id="IPR053178">
    <property type="entry name" value="Osmoadaptation_assoc"/>
</dbReference>
<feature type="region of interest" description="Disordered" evidence="1">
    <location>
        <begin position="33"/>
        <end position="77"/>
    </location>
</feature>
<evidence type="ECO:0000256" key="1">
    <source>
        <dbReference type="SAM" id="MobiDB-lite"/>
    </source>
</evidence>
<protein>
    <submittedName>
        <fullName evidence="2">Uncharacterized protein</fullName>
    </submittedName>
</protein>
<name>A0AA43QRP2_9LECA</name>
<dbReference type="EMBL" id="JAPUFD010000009">
    <property type="protein sequence ID" value="MDI1489140.1"/>
    <property type="molecule type" value="Genomic_DNA"/>
</dbReference>
<proteinExistence type="predicted"/>
<dbReference type="Proteomes" id="UP001161017">
    <property type="component" value="Unassembled WGS sequence"/>
</dbReference>